<accession>A0A498NZ56</accession>
<evidence type="ECO:0000313" key="1">
    <source>
        <dbReference type="EMBL" id="RXN37235.1"/>
    </source>
</evidence>
<reference evidence="1 2" key="1">
    <citation type="submission" date="2018-03" db="EMBL/GenBank/DDBJ databases">
        <title>Draft genome sequence of Rohu Carp (Labeo rohita).</title>
        <authorList>
            <person name="Das P."/>
            <person name="Kushwaha B."/>
            <person name="Joshi C.G."/>
            <person name="Kumar D."/>
            <person name="Nagpure N.S."/>
            <person name="Sahoo L."/>
            <person name="Das S.P."/>
            <person name="Bit A."/>
            <person name="Patnaik S."/>
            <person name="Meher P.K."/>
            <person name="Jayasankar P."/>
            <person name="Koringa P.G."/>
            <person name="Patel N.V."/>
            <person name="Hinsu A.T."/>
            <person name="Kumar R."/>
            <person name="Pandey M."/>
            <person name="Agarwal S."/>
            <person name="Srivastava S."/>
            <person name="Singh M."/>
            <person name="Iquebal M.A."/>
            <person name="Jaiswal S."/>
            <person name="Angadi U.B."/>
            <person name="Kumar N."/>
            <person name="Raza M."/>
            <person name="Shah T.M."/>
            <person name="Rai A."/>
            <person name="Jena J.K."/>
        </authorList>
    </citation>
    <scope>NUCLEOTIDE SEQUENCE [LARGE SCALE GENOMIC DNA]</scope>
    <source>
        <strain evidence="1">DASCIFA01</strain>
        <tissue evidence="1">Testis</tissue>
    </source>
</reference>
<name>A0A498NZ56_LABRO</name>
<proteinExistence type="predicted"/>
<sequence>MGLVGALSSVFEQLTSLRQRQLTPVLLAYLKQSQASGSTCGSNSGSLSTCLWACFGKFSIYVDYEDLRGLIEGFGSFEALDLMSASQVAQLTLNSGALNNAVLTFLFLLTFPMQRRGPEQRLRAADLAETAAAHPSLVGLPEAEPGIGGSLSTCLWACFGKFSIYVDYEDLRGLIEGFGSFEALDLMSASQVAQLTLNSGALNNADLIGLVFDRLDAGNAFRDVDEFLAALTRTPQAVDISPVVRDIMMNQVFAVISPHLEDFGSQEWVSWFTVKLTPLLPSLTPEMLQTVTSKADCDAYHVIVGALSSVFEQLTSQRQRELAPVLLAYLKQSKASGSTCGSNSSSLSTCLWQCFGRFSIYVDYEDLRGLFEGFGSFEALDLLSASQLAQLTLSSGALNNADLIGLVFDRLDGDNAFQDVDGFLAALTRTPQALDINPVVRDIMMNRVFAVISPHLEGFGSQEWVSWFTVKLIPLLPSLTPEMLQTVTSNADCDAYHVIVGALSSVFEQLTSLRQRQLTPVLLAYLKQSQASGSTCGSNSGSLSTCLWACFGKFSIYVDYEDLRGLIEGFGSFEALDLMSASQVAQLTLNSGALNNADLIGLVFDRLDAGNAFRDVDEFLAALTRTPQAVDISPVVRDIMMNQVFAVISPHLEDFGSQEWVSWFTVKLTPLLPSLTPEMLQTVTSKADCDAYHVIVGALSSVFEQLTSQRQRELAPVLLAYLKQSKASGSTCGSNSSSLSTCLWQCFGRFSIYVDYEDLRGLFEGFGSFEALDLLSASQLAQLTLSSGALNNADLIGLVFDRLDGDNAFQDVDGFLAALTRTPQALDINPVVRDIMMNRVFAVISPHLEGFGSQEWVSWFTVKLIPLLPSLTPEMLQTVTSNADCDAYHVIVGALSSVFEQLTSLRQRQLTPVLLAYLKQSQASGSTCGSNSGSLSTCLWACFGKFSIYVDYEDLRGLIEGFGSFEALDLMSASQVAQLTLNSGALNNADLIGLVFDRLDAGNAFRDVDEFLAALTRTPQAVDISPVVRDIMMNQVFAVISPHLEDFGSQEWVSWFTVKLTPLLPSLTPEMLQTVTSKADCDAYHVIVGALSSVFEQLTSQRQRELAPVLLAYLKQSKASGSTCGSNSSSLSTCLWQCFGRFSIYVDYEDLRGLFEGFGSFEALDLLSASQLAQLTLSSGALNNADLIGLVFDRLDGDNAFQDVDGFLAALTRTPQALDINPVVRDIMMNRVFAVISPHLEGFGSQEWVSWFTVKLIPLLPSLTPEMLQTVTSNADCDAYHVIVGALSSVFEQLTSLRQRQLTPVLLAYLKQSQASGSTCGSNSGSLSTCLWACFGKFSIYVDYEDLRGLIEGFGSFEALDLMSASQVAQLTLNSGALNNADLIGLVFDRLDAGNAFRDVDEFLAALTRTPQAVDISPVVRDIMMNQVFAVISPHLEDFGSQEWVSWFTVKLTPLLPSLTPEMLQTVTSKADCDAYHVIVGALSSVFEQLTSQRQRELAPVLLAYLKQSKASGSTCGSNSSSLSTCLWQCFGRFSIYVDYEDLRGLFEGFGSFEALDLLSASQLAQLTLSSGALNNADLIGLVFDRLDGDNAFQDVDGFLAALTRTPQALDINPVVRDIMMNRVFAVISPHLEGFGSQEWVSWFTVKLIPLLPSLTPEMLQTVTSNADCDAYHVIVGALSSVFEQLTSLRQRQLTPVLLAYLKQSQASGSTCGSNSGSLSTCLWACFGKFSIYVDYEDLRGLIEGFGSFEALDLMSASQVAQLTLNSGALNNADLIGLVFDRLDAGNAFRDVDEFLAALTRTPQAVDISPVVRDIMMNQVFAVISPHLEDFGSQEWVSWFTVKLTPLLPSLTPEMLQTVTSKADCDAYHVIVGALSSVFEQLTSQRQRELAPVLLAYLKQSKASGSTCGSNSSSLSTCLWQCFGRFSIYVDYEDLRGLFEGFGSFEALDLLSASQLAQLTLSSGALNNADLIGLVFDRLDGDNAFQDVDGFLAALTRTPQALDINPVVRDIMMNRVFAVISPHLEGFGSQEWVSWFTVKLIPLLPSLTPEMLQTVTSNADCDAYHVIVGALSSVFEQLTSLRQRQLTPVLLAYLKQSQASGSTCGSNSGSLSTCLWACFGKFSIYVDYEDLRGLIEGFGSFEALDLMSASQVAQLTLNSGALNNADLIGLVFDRLDAGNAFRDVDEFLAALTRTPQAVDISPVVRDIMMNQVFAVISPHLEDFGSQEWVSWFTVKLTPLLPSLTPEMLQTVTSKADCDAYHVIVGALSSVFEQLTSQRQRELAPVLLAYLKQSKASGSTCGSNSSSLSTCLWQCFGRFSIYVDYEDLRGLFEGFGSFEALDLLSASQLAQLTLSSGALNNADLIGLVFDRLDGDNAFQDVDGFLAALTRTPQALDINPVVRDIMMNRVFAVISPHLEGFGSQEWVSWFTVKLIPLLPSLTPEMLQTVTSNADCDAYHVIVGALSSVFEQLTSLRQRQLTPVLLAYLKQSQASGSTCGSNSGSLSTCLWACFGKFSIYVDYEDLRGLIEGFGSFEALDLMSASQVAQLTLNSGALNNADLIGLVFDRLDAGNAFRDVDEFLAALTRTPQAVDISPVVRDIMMNQVFAVISPHLEDFGSQEWVSWFTVKLTPLLPSLTPEMLQTVTSKADCDAYHVIVGALSSVFEQLTSQRQRELAPVLLAYLKQSKASGSTCGSNSSSLSTCLWQCFGRFSIYVDYEDLRGLFEGFGSFEALDLLSASQLAQLTLSSGALNNADLIGLVFDRLDGDNAFQDVDGFLAALTRTPQALDINPVVRDIMMNRVFAVISPHLEGFGSQEWVSWFTVKLIPLLPSLTPEMLQTVTSNADCDAYHVIVGALSSVFEQLTSLRQRQLTPVLLAYLKQSQASGSTCGSNSGSLSTCLWACFGKFSIYVDYEDLRGLIEGFGSFEALDLMSASQVAQLTLNSGALNNADLIGLVFDRLDAGNAFRDVDEFLAALTRTPQAVDISPVVRDIMMNQVFAVISPHLEDFGSQEWVSWFTVKLTPLLPSLTPEMLQTVTSKADCDAYHVIVGALSSVFEQLTSQRQRELAPVLLAYLKQSKASGSTCGSNSSSLSTCLWQCFGRFSIYVDYEDLRGLFEGFGSFEALDLLSASQLAQLTLSSGALNNADLIGLVFDRLDGDNAFQDVDGFLAALTRTPQALDINPVVRDIMMNRVFAVISPHLEGFGSQEWVSWFTVKLIPLLPSLTPEMLQTVTSNADCDAYHVIVGALSSVFEQLTSLRQRQLTPVLLAYLKQSQASGSTCGSNSGSLSTCLWACFGKFSIYVDYEDLRGLIEGFGSFEALDLMSASQVAQLTLNSGALNNADLIGLVFDRLDAGNAFRDVDEFLAALTRTPQAVDISPVVRDIMMNQVFAVISPHLEDFGSQEWVSWFTVKLTPLLPSLTPEMLQTVTSKADCDAYHVIVGALSSVFEQLTSQRQRELAPVLLAYLKQSKASGRSSGGGATFAGVPNDSGALCL</sequence>
<gene>
    <name evidence="1" type="ORF">ROHU_002217</name>
</gene>
<dbReference type="EMBL" id="QBIY01006141">
    <property type="protein sequence ID" value="RXN37235.1"/>
    <property type="molecule type" value="Genomic_DNA"/>
</dbReference>
<evidence type="ECO:0000313" key="2">
    <source>
        <dbReference type="Proteomes" id="UP000290572"/>
    </source>
</evidence>
<dbReference type="Proteomes" id="UP000290572">
    <property type="component" value="Unassembled WGS sequence"/>
</dbReference>
<keyword evidence="2" id="KW-1185">Reference proteome</keyword>
<organism evidence="1 2">
    <name type="scientific">Labeo rohita</name>
    <name type="common">Indian major carp</name>
    <name type="synonym">Cyprinus rohita</name>
    <dbReference type="NCBI Taxonomy" id="84645"/>
    <lineage>
        <taxon>Eukaryota</taxon>
        <taxon>Metazoa</taxon>
        <taxon>Chordata</taxon>
        <taxon>Craniata</taxon>
        <taxon>Vertebrata</taxon>
        <taxon>Euteleostomi</taxon>
        <taxon>Actinopterygii</taxon>
        <taxon>Neopterygii</taxon>
        <taxon>Teleostei</taxon>
        <taxon>Ostariophysi</taxon>
        <taxon>Cypriniformes</taxon>
        <taxon>Cyprinidae</taxon>
        <taxon>Labeoninae</taxon>
        <taxon>Labeonini</taxon>
        <taxon>Labeo</taxon>
    </lineage>
</organism>
<comment type="caution">
    <text evidence="1">The sequence shown here is derived from an EMBL/GenBank/DDBJ whole genome shotgun (WGS) entry which is preliminary data.</text>
</comment>
<protein>
    <submittedName>
        <fullName evidence="1">Uncharacterized protein</fullName>
    </submittedName>
</protein>